<name>A0A210RY81_9BURK</name>
<dbReference type="SFLD" id="SFLDF00562">
    <property type="entry name" value="HemN-like__clustered_with_heat"/>
    <property type="match status" value="1"/>
</dbReference>
<dbReference type="RefSeq" id="WP_087910110.1">
    <property type="nucleotide sequence ID" value="NZ_NAIA01000003.1"/>
</dbReference>
<comment type="function">
    <text evidence="2">Probably acts as a heme chaperone, transferring heme to an unknown acceptor. Binds one molecule of heme per monomer, possibly covalently. Binds 1 [4Fe-4S] cluster. The cluster is coordinated with 3 cysteines and an exchangeable S-adenosyl-L-methionine.</text>
</comment>
<comment type="subcellular location">
    <subcellularLocation>
        <location evidence="2">Cytoplasm</location>
    </subcellularLocation>
</comment>
<evidence type="ECO:0000259" key="3">
    <source>
        <dbReference type="PROSITE" id="PS51918"/>
    </source>
</evidence>
<comment type="similarity">
    <text evidence="1">Belongs to the anaerobic coproporphyrinogen-III oxidase family. HemW subfamily.</text>
</comment>
<dbReference type="PANTHER" id="PTHR13932:SF5">
    <property type="entry name" value="RADICAL S-ADENOSYL METHIONINE DOMAIN-CONTAINING PROTEIN 1, MITOCHONDRIAL"/>
    <property type="match status" value="1"/>
</dbReference>
<keyword evidence="2" id="KW-0004">4Fe-4S</keyword>
<dbReference type="SFLD" id="SFLDF00288">
    <property type="entry name" value="HemN-like__clustered_with_nucl"/>
    <property type="match status" value="1"/>
</dbReference>
<dbReference type="InterPro" id="IPR006638">
    <property type="entry name" value="Elp3/MiaA/NifB-like_rSAM"/>
</dbReference>
<dbReference type="InterPro" id="IPR004559">
    <property type="entry name" value="HemW-like"/>
</dbReference>
<dbReference type="SMART" id="SM00729">
    <property type="entry name" value="Elp3"/>
    <property type="match status" value="1"/>
</dbReference>
<keyword evidence="2" id="KW-0963">Cytoplasm</keyword>
<dbReference type="GO" id="GO:0051539">
    <property type="term" value="F:4 iron, 4 sulfur cluster binding"/>
    <property type="evidence" value="ECO:0007669"/>
    <property type="project" value="UniProtKB-UniRule"/>
</dbReference>
<dbReference type="InterPro" id="IPR010723">
    <property type="entry name" value="HemN_C"/>
</dbReference>
<dbReference type="AlphaFoldDB" id="A0A210RY81"/>
<keyword evidence="5" id="KW-1185">Reference proteome</keyword>
<sequence>MLNQPTFTALPPLALYIHFPWCEKKCPYCDFNSHQIKEPASNSLGGFDEQRYIHALIADLETELPNTWGRQVHSIFIGGGTPSLLSAAGMDQLLCAVRARINLEPDAEITMEANPGSVEADKLAGFAKAGVNRVSLGIQSFQDEQLKALGRIHNGTEAKRAVQIALDHFKSVNLDLMYGLPNQSLEAARSDIETALSFQTPHLSLYNLTLEPNTYFANFPPKLPSDDEIDAIFEQNLELLMKAGYKRYEVSAYAKKDQECKHNLNYWRFGDYIGIGAGAHGKISYPGKITRQVRERHPETYMQAMETKGNALIESRELAVKDLPFEFMLNALRLTDGVDTNTFSERTGLPLSLISQSLDEASKKGLLDENPSKLKPTTLGLRYLNNLQEMFLD</sequence>
<dbReference type="Gene3D" id="3.30.750.200">
    <property type="match status" value="1"/>
</dbReference>
<dbReference type="CDD" id="cd01335">
    <property type="entry name" value="Radical_SAM"/>
    <property type="match status" value="1"/>
</dbReference>
<proteinExistence type="inferred from homology"/>
<feature type="domain" description="Radical SAM core" evidence="3">
    <location>
        <begin position="7"/>
        <end position="246"/>
    </location>
</feature>
<dbReference type="OrthoDB" id="9808022at2"/>
<dbReference type="Pfam" id="PF04055">
    <property type="entry name" value="Radical_SAM"/>
    <property type="match status" value="1"/>
</dbReference>
<dbReference type="SFLD" id="SFLDG01065">
    <property type="entry name" value="anaerobic_coproporphyrinogen-I"/>
    <property type="match status" value="1"/>
</dbReference>
<reference evidence="4 5" key="1">
    <citation type="submission" date="2017-03" db="EMBL/GenBank/DDBJ databases">
        <title>New species Polynucleobacter sp. MWH-EgelM1-30-B4.</title>
        <authorList>
            <person name="Hahn M.W."/>
        </authorList>
    </citation>
    <scope>NUCLEOTIDE SEQUENCE [LARGE SCALE GENOMIC DNA]</scope>
    <source>
        <strain evidence="4 5">MWH-EgelM1-30-B4</strain>
    </source>
</reference>
<comment type="caution">
    <text evidence="4">The sequence shown here is derived from an EMBL/GenBank/DDBJ whole genome shotgun (WGS) entry which is preliminary data.</text>
</comment>
<evidence type="ECO:0000313" key="4">
    <source>
        <dbReference type="EMBL" id="OWF65877.1"/>
    </source>
</evidence>
<organism evidence="4 5">
    <name type="scientific">Polynucleobacter hirudinilacicola</name>
    <dbReference type="NCBI Taxonomy" id="1743166"/>
    <lineage>
        <taxon>Bacteria</taxon>
        <taxon>Pseudomonadati</taxon>
        <taxon>Pseudomonadota</taxon>
        <taxon>Betaproteobacteria</taxon>
        <taxon>Burkholderiales</taxon>
        <taxon>Burkholderiaceae</taxon>
        <taxon>Polynucleobacter</taxon>
    </lineage>
</organism>
<dbReference type="GO" id="GO:0046872">
    <property type="term" value="F:metal ion binding"/>
    <property type="evidence" value="ECO:0007669"/>
    <property type="project" value="UniProtKB-UniRule"/>
</dbReference>
<dbReference type="GO" id="GO:0004109">
    <property type="term" value="F:coproporphyrinogen oxidase activity"/>
    <property type="evidence" value="ECO:0007669"/>
    <property type="project" value="InterPro"/>
</dbReference>
<dbReference type="InterPro" id="IPR058240">
    <property type="entry name" value="rSAM_sf"/>
</dbReference>
<dbReference type="SUPFAM" id="SSF102114">
    <property type="entry name" value="Radical SAM enzymes"/>
    <property type="match status" value="1"/>
</dbReference>
<evidence type="ECO:0000313" key="5">
    <source>
        <dbReference type="Proteomes" id="UP000196880"/>
    </source>
</evidence>
<dbReference type="SFLD" id="SFLDS00029">
    <property type="entry name" value="Radical_SAM"/>
    <property type="match status" value="1"/>
</dbReference>
<keyword evidence="2" id="KW-0143">Chaperone</keyword>
<dbReference type="GO" id="GO:0005737">
    <property type="term" value="C:cytoplasm"/>
    <property type="evidence" value="ECO:0007669"/>
    <property type="project" value="UniProtKB-SubCell"/>
</dbReference>
<dbReference type="InterPro" id="IPR007197">
    <property type="entry name" value="rSAM"/>
</dbReference>
<dbReference type="InterPro" id="IPR034505">
    <property type="entry name" value="Coproporphyrinogen-III_oxidase"/>
</dbReference>
<keyword evidence="2" id="KW-0349">Heme</keyword>
<dbReference type="PANTHER" id="PTHR13932">
    <property type="entry name" value="COPROPORPHYRINIGEN III OXIDASE"/>
    <property type="match status" value="1"/>
</dbReference>
<protein>
    <recommendedName>
        <fullName evidence="2">Heme chaperone HemW</fullName>
    </recommendedName>
</protein>
<keyword evidence="2" id="KW-0411">Iron-sulfur</keyword>
<keyword evidence="2" id="KW-0408">Iron</keyword>
<accession>A0A210RY81</accession>
<dbReference type="PROSITE" id="PS51918">
    <property type="entry name" value="RADICAL_SAM"/>
    <property type="match status" value="1"/>
</dbReference>
<dbReference type="GO" id="GO:0006779">
    <property type="term" value="P:porphyrin-containing compound biosynthetic process"/>
    <property type="evidence" value="ECO:0007669"/>
    <property type="project" value="InterPro"/>
</dbReference>
<gene>
    <name evidence="4" type="ORF">B6A14_08955</name>
</gene>
<dbReference type="Proteomes" id="UP000196880">
    <property type="component" value="Unassembled WGS sequence"/>
</dbReference>
<dbReference type="Pfam" id="PF06969">
    <property type="entry name" value="HemN_C"/>
    <property type="match status" value="1"/>
</dbReference>
<keyword evidence="2" id="KW-0949">S-adenosyl-L-methionine</keyword>
<evidence type="ECO:0000256" key="1">
    <source>
        <dbReference type="ARBA" id="ARBA00006100"/>
    </source>
</evidence>
<evidence type="ECO:0000256" key="2">
    <source>
        <dbReference type="RuleBase" id="RU364116"/>
    </source>
</evidence>
<dbReference type="EMBL" id="NAIA01000003">
    <property type="protein sequence ID" value="OWF65877.1"/>
    <property type="molecule type" value="Genomic_DNA"/>
</dbReference>
<dbReference type="NCBIfam" id="TIGR00539">
    <property type="entry name" value="hemN_rel"/>
    <property type="match status" value="1"/>
</dbReference>
<keyword evidence="2" id="KW-0479">Metal-binding</keyword>